<evidence type="ECO:0000313" key="1">
    <source>
        <dbReference type="EMBL" id="KAF7548495.1"/>
    </source>
</evidence>
<dbReference type="Proteomes" id="UP000722485">
    <property type="component" value="Unassembled WGS sequence"/>
</dbReference>
<evidence type="ECO:0008006" key="3">
    <source>
        <dbReference type="Google" id="ProtNLM"/>
    </source>
</evidence>
<keyword evidence="2" id="KW-1185">Reference proteome</keyword>
<dbReference type="SUPFAM" id="SSF52777">
    <property type="entry name" value="CoA-dependent acyltransferases"/>
    <property type="match status" value="2"/>
</dbReference>
<comment type="caution">
    <text evidence="1">The sequence shown here is derived from an EMBL/GenBank/DDBJ whole genome shotgun (WGS) entry which is preliminary data.</text>
</comment>
<dbReference type="InterPro" id="IPR010828">
    <property type="entry name" value="Atf2/Sli1-like"/>
</dbReference>
<dbReference type="Gene3D" id="3.30.559.10">
    <property type="entry name" value="Chloramphenicol acetyltransferase-like domain"/>
    <property type="match status" value="1"/>
</dbReference>
<gene>
    <name evidence="1" type="ORF">G7Z17_g7023</name>
</gene>
<dbReference type="OrthoDB" id="2150604at2759"/>
<dbReference type="Pfam" id="PF07247">
    <property type="entry name" value="AATase"/>
    <property type="match status" value="1"/>
</dbReference>
<dbReference type="AlphaFoldDB" id="A0A9P5HE04"/>
<dbReference type="EMBL" id="JAANBB010000146">
    <property type="protein sequence ID" value="KAF7548495.1"/>
    <property type="molecule type" value="Genomic_DNA"/>
</dbReference>
<proteinExistence type="predicted"/>
<protein>
    <recommendedName>
        <fullName evidence="3">Alcohol acetyltransferase</fullName>
    </recommendedName>
</protein>
<organism evidence="1 2">
    <name type="scientific">Cylindrodendrum hubeiense</name>
    <dbReference type="NCBI Taxonomy" id="595255"/>
    <lineage>
        <taxon>Eukaryota</taxon>
        <taxon>Fungi</taxon>
        <taxon>Dikarya</taxon>
        <taxon>Ascomycota</taxon>
        <taxon>Pezizomycotina</taxon>
        <taxon>Sordariomycetes</taxon>
        <taxon>Hypocreomycetidae</taxon>
        <taxon>Hypocreales</taxon>
        <taxon>Nectriaceae</taxon>
        <taxon>Cylindrodendrum</taxon>
    </lineage>
</organism>
<dbReference type="PANTHER" id="PTHR28037:SF1">
    <property type="entry name" value="ALCOHOL O-ACETYLTRANSFERASE 1-RELATED"/>
    <property type="match status" value="1"/>
</dbReference>
<evidence type="ECO:0000313" key="2">
    <source>
        <dbReference type="Proteomes" id="UP000722485"/>
    </source>
</evidence>
<dbReference type="GO" id="GO:0008080">
    <property type="term" value="F:N-acetyltransferase activity"/>
    <property type="evidence" value="ECO:0007669"/>
    <property type="project" value="TreeGrafter"/>
</dbReference>
<dbReference type="InterPro" id="IPR023213">
    <property type="entry name" value="CAT-like_dom_sf"/>
</dbReference>
<reference evidence="1" key="1">
    <citation type="submission" date="2020-03" db="EMBL/GenBank/DDBJ databases">
        <title>Draft Genome Sequence of Cylindrodendrum hubeiense.</title>
        <authorList>
            <person name="Buettner E."/>
            <person name="Kellner H."/>
        </authorList>
    </citation>
    <scope>NUCLEOTIDE SEQUENCE</scope>
    <source>
        <strain evidence="1">IHI 201604</strain>
    </source>
</reference>
<dbReference type="InterPro" id="IPR052058">
    <property type="entry name" value="Alcohol_O-acetyltransferase"/>
</dbReference>
<name>A0A9P5HE04_9HYPO</name>
<dbReference type="PANTHER" id="PTHR28037">
    <property type="entry name" value="ALCOHOL O-ACETYLTRANSFERASE 1-RELATED"/>
    <property type="match status" value="1"/>
</dbReference>
<accession>A0A9P5HE04</accession>
<sequence length="482" mass="53063">MAESSPPHALRPLGPIELFSSTRHPLGLYRCVVLSARYTNPPADNADDAIFAALGGLVARHPMLRVGILGEKTNTARFSHVPEIDLWKHVGIRTLPAGDEYDTGVSAVHAWCHDQLWPDIETQPPWRVVVVRPETIGPGQEPFEDIIFAYHHSLMDGTGGKNFHEQLIQALNETSEDLIPSYILKFPEPPVLPEAQEDVIPYTSGSLFIGRNVWDEFAPWFLKPAKLPVWGGKHIDFDRPHQARVLAVDIPAEVVSSMLAQSRSHSASITSLIQALVLASMARRVPAKDAPAFNASTPINARPYMADTANPATKDSFRVMISAVTHEFPAAAVDEFRKPDHDLDALIWHHAKLIKEEIRTRAATLPADDPTSLLKYISDWSSFWQRKNGQQRDGSWEVSSLGAMRPTSDSPTQRQISRMLFTNGIMVAGQPVGLSVASPPTGGLSVGISWNVDVVDDEVVEGLAEDLLAYTTRLHETGKFTA</sequence>